<protein>
    <recommendedName>
        <fullName evidence="3">HK97 gp10 family phage protein</fullName>
    </recommendedName>
</protein>
<reference evidence="1 2" key="1">
    <citation type="submission" date="2015-09" db="EMBL/GenBank/DDBJ databases">
        <authorList>
            <consortium name="Pathogen Informatics"/>
        </authorList>
    </citation>
    <scope>NUCLEOTIDE SEQUENCE [LARGE SCALE GENOMIC DNA]</scope>
    <source>
        <strain evidence="1 2">2789STDY5834876</strain>
    </source>
</reference>
<evidence type="ECO:0000313" key="1">
    <source>
        <dbReference type="EMBL" id="CUN70655.1"/>
    </source>
</evidence>
<dbReference type="OrthoDB" id="2067244at2"/>
<dbReference type="EMBL" id="CYZU01000002">
    <property type="protein sequence ID" value="CUN70655.1"/>
    <property type="molecule type" value="Genomic_DNA"/>
</dbReference>
<dbReference type="RefSeq" id="WP_055150241.1">
    <property type="nucleotide sequence ID" value="NZ_CYZU01000002.1"/>
</dbReference>
<dbReference type="AlphaFoldDB" id="A0A173Z633"/>
<accession>A0A173Z633</accession>
<dbReference type="Proteomes" id="UP000095544">
    <property type="component" value="Unassembled WGS sequence"/>
</dbReference>
<name>A0A173Z633_9FIRM</name>
<evidence type="ECO:0000313" key="2">
    <source>
        <dbReference type="Proteomes" id="UP000095544"/>
    </source>
</evidence>
<evidence type="ECO:0008006" key="3">
    <source>
        <dbReference type="Google" id="ProtNLM"/>
    </source>
</evidence>
<sequence length="146" mass="15520">MSSIGQAGAALRIAVDRVVENVGRQAVSRGTRAVNAIRNAELDVLKGSRSGRVYKKPYSSATYTASAPGEPPARRSGALRLNWHGEVQGGSAGSGGVQITAVLESEQHYAGYLENGTSKMAPRPYKDKITEKATPEIVAIYNEPYS</sequence>
<dbReference type="STRING" id="39482.ERS852491_00284"/>
<gene>
    <name evidence="1" type="ORF">ERS852491_00284</name>
</gene>
<proteinExistence type="predicted"/>
<organism evidence="1 2">
    <name type="scientific">Faecalicatena contorta</name>
    <dbReference type="NCBI Taxonomy" id="39482"/>
    <lineage>
        <taxon>Bacteria</taxon>
        <taxon>Bacillati</taxon>
        <taxon>Bacillota</taxon>
        <taxon>Clostridia</taxon>
        <taxon>Lachnospirales</taxon>
        <taxon>Lachnospiraceae</taxon>
        <taxon>Faecalicatena</taxon>
    </lineage>
</organism>